<keyword evidence="2" id="KW-0479">Metal-binding</keyword>
<evidence type="ECO:0000256" key="3">
    <source>
        <dbReference type="ARBA" id="ARBA00022771"/>
    </source>
</evidence>
<name>A0A9N9JG18_9GLOM</name>
<dbReference type="Proteomes" id="UP000789759">
    <property type="component" value="Unassembled WGS sequence"/>
</dbReference>
<dbReference type="Pfam" id="PF05699">
    <property type="entry name" value="Dimer_Tnp_hAT"/>
    <property type="match status" value="1"/>
</dbReference>
<evidence type="ECO:0000313" key="9">
    <source>
        <dbReference type="EMBL" id="CAG8778798.1"/>
    </source>
</evidence>
<keyword evidence="3" id="KW-0863">Zinc-finger</keyword>
<gene>
    <name evidence="9" type="ORF">CPELLU_LOCUS16265</name>
</gene>
<feature type="domain" description="hAT-like transposase RNase-H fold" evidence="8">
    <location>
        <begin position="226"/>
        <end position="317"/>
    </location>
</feature>
<protein>
    <submittedName>
        <fullName evidence="9">10764_t:CDS:1</fullName>
    </submittedName>
</protein>
<dbReference type="InterPro" id="IPR052035">
    <property type="entry name" value="ZnF_BED_domain_contain"/>
</dbReference>
<evidence type="ECO:0000313" key="10">
    <source>
        <dbReference type="Proteomes" id="UP000789759"/>
    </source>
</evidence>
<reference evidence="9" key="1">
    <citation type="submission" date="2021-06" db="EMBL/GenBank/DDBJ databases">
        <authorList>
            <person name="Kallberg Y."/>
            <person name="Tangrot J."/>
            <person name="Rosling A."/>
        </authorList>
    </citation>
    <scope>NUCLEOTIDE SEQUENCE</scope>
    <source>
        <strain evidence="9">FL966</strain>
    </source>
</reference>
<organism evidence="9 10">
    <name type="scientific">Cetraspora pellucida</name>
    <dbReference type="NCBI Taxonomy" id="1433469"/>
    <lineage>
        <taxon>Eukaryota</taxon>
        <taxon>Fungi</taxon>
        <taxon>Fungi incertae sedis</taxon>
        <taxon>Mucoromycota</taxon>
        <taxon>Glomeromycotina</taxon>
        <taxon>Glomeromycetes</taxon>
        <taxon>Diversisporales</taxon>
        <taxon>Gigasporaceae</taxon>
        <taxon>Cetraspora</taxon>
    </lineage>
</organism>
<dbReference type="PANTHER" id="PTHR46481:SF10">
    <property type="entry name" value="ZINC FINGER BED DOMAIN-CONTAINING PROTEIN 39"/>
    <property type="match status" value="1"/>
</dbReference>
<dbReference type="GO" id="GO:0008270">
    <property type="term" value="F:zinc ion binding"/>
    <property type="evidence" value="ECO:0007669"/>
    <property type="project" value="UniProtKB-KW"/>
</dbReference>
<dbReference type="GO" id="GO:0003677">
    <property type="term" value="F:DNA binding"/>
    <property type="evidence" value="ECO:0007669"/>
    <property type="project" value="UniProtKB-KW"/>
</dbReference>
<keyword evidence="6" id="KW-0539">Nucleus</keyword>
<evidence type="ECO:0000259" key="7">
    <source>
        <dbReference type="Pfam" id="PF05699"/>
    </source>
</evidence>
<comment type="subcellular location">
    <subcellularLocation>
        <location evidence="1">Nucleus</location>
    </subcellularLocation>
</comment>
<sequence length="407" mass="46929">KTFQMNLDLENMNNNLSQENFTPVFDDDDDSLSIVDLYLDNQSVTETSARDIAETSARELYILSEPILAGLQTRSLLFAIYVTPEDYDRLQSTLGMQNVEPYVPLYERHTGIFIAENIIEQVEYFGLSKQLLSLTMNNAANMDACGHYLATLLESCYNNTNFCRIRYASYILNLTIKEGISVLDKSVKKACEFTSHIHCSQPSFEELKRLIMKLLKPIYEATKLLSSSSHPTLGDLRMIFYVIIEVLNNSQIEEDTIKGQIAKKISRKIDYYWNELQTYFHEAVLLDPLTKFTTFEHTEENTISQAETQTETTSARDYFRRQIKQIHHSSFTLHNDILDEYFNALDEDMKSSYSRWMPLARMARNYLIIQATSVTSEQIFSIAKHTISKTRNRIDAEKACASLCLKT</sequence>
<evidence type="ECO:0000256" key="1">
    <source>
        <dbReference type="ARBA" id="ARBA00004123"/>
    </source>
</evidence>
<keyword evidence="5" id="KW-0238">DNA-binding</keyword>
<dbReference type="InterPro" id="IPR012337">
    <property type="entry name" value="RNaseH-like_sf"/>
</dbReference>
<keyword evidence="10" id="KW-1185">Reference proteome</keyword>
<evidence type="ECO:0000256" key="4">
    <source>
        <dbReference type="ARBA" id="ARBA00022833"/>
    </source>
</evidence>
<feature type="non-terminal residue" evidence="9">
    <location>
        <position position="1"/>
    </location>
</feature>
<dbReference type="InterPro" id="IPR025525">
    <property type="entry name" value="hAT-like_transposase_RNase-H"/>
</dbReference>
<accession>A0A9N9JG18</accession>
<comment type="caution">
    <text evidence="9">The sequence shown here is derived from an EMBL/GenBank/DDBJ whole genome shotgun (WGS) entry which is preliminary data.</text>
</comment>
<dbReference type="PANTHER" id="PTHR46481">
    <property type="entry name" value="ZINC FINGER BED DOMAIN-CONTAINING PROTEIN 4"/>
    <property type="match status" value="1"/>
</dbReference>
<evidence type="ECO:0000256" key="2">
    <source>
        <dbReference type="ARBA" id="ARBA00022723"/>
    </source>
</evidence>
<dbReference type="EMBL" id="CAJVQA010023534">
    <property type="protein sequence ID" value="CAG8778798.1"/>
    <property type="molecule type" value="Genomic_DNA"/>
</dbReference>
<dbReference type="AlphaFoldDB" id="A0A9N9JG18"/>
<dbReference type="OrthoDB" id="2446524at2759"/>
<dbReference type="SUPFAM" id="SSF53098">
    <property type="entry name" value="Ribonuclease H-like"/>
    <property type="match status" value="1"/>
</dbReference>
<dbReference type="InterPro" id="IPR008906">
    <property type="entry name" value="HATC_C_dom"/>
</dbReference>
<dbReference type="GO" id="GO:0005634">
    <property type="term" value="C:nucleus"/>
    <property type="evidence" value="ECO:0007669"/>
    <property type="project" value="UniProtKB-SubCell"/>
</dbReference>
<feature type="domain" description="HAT C-terminal dimerisation" evidence="7">
    <location>
        <begin position="359"/>
        <end position="406"/>
    </location>
</feature>
<dbReference type="GO" id="GO:0046983">
    <property type="term" value="F:protein dimerization activity"/>
    <property type="evidence" value="ECO:0007669"/>
    <property type="project" value="InterPro"/>
</dbReference>
<evidence type="ECO:0000256" key="5">
    <source>
        <dbReference type="ARBA" id="ARBA00023125"/>
    </source>
</evidence>
<evidence type="ECO:0000259" key="8">
    <source>
        <dbReference type="Pfam" id="PF14372"/>
    </source>
</evidence>
<proteinExistence type="predicted"/>
<evidence type="ECO:0000256" key="6">
    <source>
        <dbReference type="ARBA" id="ARBA00023242"/>
    </source>
</evidence>
<dbReference type="Pfam" id="PF14372">
    <property type="entry name" value="hAT-like_RNase-H"/>
    <property type="match status" value="1"/>
</dbReference>
<keyword evidence="4" id="KW-0862">Zinc</keyword>